<dbReference type="NCBIfam" id="TIGR01966">
    <property type="entry name" value="RNasePH"/>
    <property type="match status" value="1"/>
</dbReference>
<protein>
    <recommendedName>
        <fullName evidence="7">Ribonuclease PH</fullName>
        <shortName evidence="7">RNase PH</shortName>
        <ecNumber evidence="7">2.7.7.56</ecNumber>
    </recommendedName>
    <alternativeName>
        <fullName evidence="7">tRNA nucleotidyltransferase</fullName>
    </alternativeName>
</protein>
<accession>A0ABT7V7X6</accession>
<feature type="domain" description="Exoribonuclease phosphorolytic" evidence="9">
    <location>
        <begin position="163"/>
        <end position="228"/>
    </location>
</feature>
<reference evidence="11" key="1">
    <citation type="submission" date="2023-06" db="EMBL/GenBank/DDBJ databases">
        <title>Identification and characterization of horizontal gene transfer across gut microbiota members of farm animals based on homology search.</title>
        <authorList>
            <person name="Zeman M."/>
            <person name="Kubasova T."/>
            <person name="Jahodarova E."/>
            <person name="Nykrynova M."/>
            <person name="Rychlik I."/>
        </authorList>
    </citation>
    <scope>NUCLEOTIDE SEQUENCE [LARGE SCALE GENOMIC DNA]</scope>
    <source>
        <strain evidence="11">154_Feed</strain>
    </source>
</reference>
<dbReference type="InterPro" id="IPR036345">
    <property type="entry name" value="ExoRNase_PH_dom2_sf"/>
</dbReference>
<dbReference type="Gene3D" id="3.30.230.70">
    <property type="entry name" value="GHMP Kinase, N-terminal domain"/>
    <property type="match status" value="1"/>
</dbReference>
<evidence type="ECO:0000256" key="3">
    <source>
        <dbReference type="ARBA" id="ARBA00022555"/>
    </source>
</evidence>
<dbReference type="InterPro" id="IPR001247">
    <property type="entry name" value="ExoRNase_PH_dom1"/>
</dbReference>
<keyword evidence="3 7" id="KW-0820">tRNA-binding</keyword>
<dbReference type="InterPro" id="IPR015847">
    <property type="entry name" value="ExoRNase_PH_dom2"/>
</dbReference>
<dbReference type="SUPFAM" id="SSF54211">
    <property type="entry name" value="Ribosomal protein S5 domain 2-like"/>
    <property type="match status" value="1"/>
</dbReference>
<evidence type="ECO:0000256" key="4">
    <source>
        <dbReference type="ARBA" id="ARBA00022694"/>
    </source>
</evidence>
<evidence type="ECO:0000256" key="7">
    <source>
        <dbReference type="HAMAP-Rule" id="MF_00564"/>
    </source>
</evidence>
<comment type="catalytic activity">
    <reaction evidence="7">
        <text>tRNA(n+1) + phosphate = tRNA(n) + a ribonucleoside 5'-diphosphate</text>
        <dbReference type="Rhea" id="RHEA:10628"/>
        <dbReference type="Rhea" id="RHEA-COMP:17343"/>
        <dbReference type="Rhea" id="RHEA-COMP:17344"/>
        <dbReference type="ChEBI" id="CHEBI:43474"/>
        <dbReference type="ChEBI" id="CHEBI:57930"/>
        <dbReference type="ChEBI" id="CHEBI:173114"/>
        <dbReference type="EC" id="2.7.7.56"/>
    </reaction>
</comment>
<name>A0ABT7V7X6_9ACTN</name>
<dbReference type="Pfam" id="PF01138">
    <property type="entry name" value="RNase_PH"/>
    <property type="match status" value="1"/>
</dbReference>
<comment type="caution">
    <text evidence="10">The sequence shown here is derived from an EMBL/GenBank/DDBJ whole genome shotgun (WGS) entry which is preliminary data.</text>
</comment>
<comment type="function">
    <text evidence="7">Phosphorolytic 3'-5' exoribonuclease that plays an important role in tRNA 3'-end maturation. Removes nucleotide residues following the 3'-CCA terminus of tRNAs; can also add nucleotides to the ends of RNA molecules by using nucleoside diphosphates as substrates, but this may not be physiologically important. Probably plays a role in initiation of 16S rRNA degradation (leading to ribosome degradation) during starvation.</text>
</comment>
<evidence type="ECO:0000259" key="8">
    <source>
        <dbReference type="Pfam" id="PF01138"/>
    </source>
</evidence>
<feature type="binding site" evidence="7">
    <location>
        <position position="92"/>
    </location>
    <ligand>
        <name>phosphate</name>
        <dbReference type="ChEBI" id="CHEBI:43474"/>
        <note>substrate</note>
    </ligand>
</feature>
<evidence type="ECO:0000256" key="5">
    <source>
        <dbReference type="ARBA" id="ARBA00022695"/>
    </source>
</evidence>
<keyword evidence="6" id="KW-0694">RNA-binding</keyword>
<dbReference type="CDD" id="cd11362">
    <property type="entry name" value="RNase_PH_bact"/>
    <property type="match status" value="1"/>
</dbReference>
<comment type="similarity">
    <text evidence="1 7">Belongs to the RNase PH family.</text>
</comment>
<keyword evidence="2 7" id="KW-0698">rRNA processing</keyword>
<evidence type="ECO:0000313" key="11">
    <source>
        <dbReference type="Proteomes" id="UP001529421"/>
    </source>
</evidence>
<keyword evidence="4 7" id="KW-0819">tRNA processing</keyword>
<keyword evidence="5 7" id="KW-0548">Nucleotidyltransferase</keyword>
<dbReference type="InterPro" id="IPR018336">
    <property type="entry name" value="RNase_PH_CS"/>
</dbReference>
<gene>
    <name evidence="7 10" type="primary">rph</name>
    <name evidence="10" type="ORF">QUW28_03660</name>
</gene>
<dbReference type="SUPFAM" id="SSF55666">
    <property type="entry name" value="Ribonuclease PH domain 2-like"/>
    <property type="match status" value="1"/>
</dbReference>
<dbReference type="PANTHER" id="PTHR11953:SF0">
    <property type="entry name" value="EXOSOME COMPLEX COMPONENT RRP41"/>
    <property type="match status" value="1"/>
</dbReference>
<keyword evidence="11" id="KW-1185">Reference proteome</keyword>
<dbReference type="InterPro" id="IPR050080">
    <property type="entry name" value="RNase_PH"/>
</dbReference>
<keyword evidence="7" id="KW-0808">Transferase</keyword>
<dbReference type="InterPro" id="IPR027408">
    <property type="entry name" value="PNPase/RNase_PH_dom_sf"/>
</dbReference>
<dbReference type="InterPro" id="IPR020568">
    <property type="entry name" value="Ribosomal_Su5_D2-typ_SF"/>
</dbReference>
<feature type="binding site" evidence="7">
    <location>
        <begin position="130"/>
        <end position="132"/>
    </location>
    <ligand>
        <name>phosphate</name>
        <dbReference type="ChEBI" id="CHEBI:43474"/>
        <note>substrate</note>
    </ligand>
</feature>
<evidence type="ECO:0000256" key="1">
    <source>
        <dbReference type="ARBA" id="ARBA00006678"/>
    </source>
</evidence>
<dbReference type="EC" id="2.7.7.56" evidence="7"/>
<dbReference type="InterPro" id="IPR002381">
    <property type="entry name" value="RNase_PH_bac-type"/>
</dbReference>
<comment type="subunit">
    <text evidence="7">Homohexameric ring arranged as a trimer of dimers.</text>
</comment>
<dbReference type="Pfam" id="PF03725">
    <property type="entry name" value="RNase_PH_C"/>
    <property type="match status" value="1"/>
</dbReference>
<dbReference type="PANTHER" id="PTHR11953">
    <property type="entry name" value="EXOSOME COMPLEX COMPONENT"/>
    <property type="match status" value="1"/>
</dbReference>
<evidence type="ECO:0000256" key="2">
    <source>
        <dbReference type="ARBA" id="ARBA00022552"/>
    </source>
</evidence>
<dbReference type="Proteomes" id="UP001529421">
    <property type="component" value="Unassembled WGS sequence"/>
</dbReference>
<organism evidence="10 11">
    <name type="scientific">Enorma phocaeensis</name>
    <dbReference type="NCBI Taxonomy" id="1871019"/>
    <lineage>
        <taxon>Bacteria</taxon>
        <taxon>Bacillati</taxon>
        <taxon>Actinomycetota</taxon>
        <taxon>Coriobacteriia</taxon>
        <taxon>Coriobacteriales</taxon>
        <taxon>Coriobacteriaceae</taxon>
        <taxon>Enorma</taxon>
    </lineage>
</organism>
<dbReference type="EMBL" id="JAUDDZ010000003">
    <property type="protein sequence ID" value="MDM8274598.1"/>
    <property type="molecule type" value="Genomic_DNA"/>
</dbReference>
<sequence>MPMVLTDPARSYGRAANEMRPVKLTRDVMKHALGSCLVEFGDTKVLCAATIEEGVPGWRKASRAGWVTAEYAMLPASTNRRTKRETGQRKGRSMEIERLIGRSLRTVTNLRSLGEFTVTVDCDVLQADGGTRTASITGAWVALHDALMAWVEAGKIARLPLTDQVAAVSMGVVDGENLLDLDYSEDSNAEVDMNLVATGSGEIIEIQGTGERTPFDRARLNTLLDLGDEGIQHLLKLQDEVTAFRD</sequence>
<proteinExistence type="inferred from homology"/>
<evidence type="ECO:0000256" key="6">
    <source>
        <dbReference type="ARBA" id="ARBA00022884"/>
    </source>
</evidence>
<feature type="domain" description="Exoribonuclease phosphorolytic" evidence="8">
    <location>
        <begin position="18"/>
        <end position="146"/>
    </location>
</feature>
<evidence type="ECO:0000259" key="9">
    <source>
        <dbReference type="Pfam" id="PF03725"/>
    </source>
</evidence>
<dbReference type="PROSITE" id="PS01277">
    <property type="entry name" value="RIBONUCLEASE_PH"/>
    <property type="match status" value="1"/>
</dbReference>
<evidence type="ECO:0000313" key="10">
    <source>
        <dbReference type="EMBL" id="MDM8274598.1"/>
    </source>
</evidence>
<dbReference type="HAMAP" id="MF_00564">
    <property type="entry name" value="RNase_PH"/>
    <property type="match status" value="1"/>
</dbReference>